<comment type="subcellular location">
    <subcellularLocation>
        <location evidence="1">Cell membrane</location>
        <topology evidence="1">Multi-pass membrane protein</topology>
    </subcellularLocation>
</comment>
<dbReference type="Pfam" id="PF02687">
    <property type="entry name" value="FtsX"/>
    <property type="match status" value="2"/>
</dbReference>
<evidence type="ECO:0000256" key="2">
    <source>
        <dbReference type="ARBA" id="ARBA00022475"/>
    </source>
</evidence>
<feature type="domain" description="ABC3 transporter permease C-terminal" evidence="7">
    <location>
        <begin position="273"/>
        <end position="377"/>
    </location>
</feature>
<dbReference type="PANTHER" id="PTHR30287">
    <property type="entry name" value="MEMBRANE COMPONENT OF PREDICTED ABC SUPERFAMILY METABOLITE UPTAKE TRANSPORTER"/>
    <property type="match status" value="1"/>
</dbReference>
<gene>
    <name evidence="8" type="ORF">H9815_17640</name>
</gene>
<protein>
    <submittedName>
        <fullName evidence="8">ABC transporter permease</fullName>
    </submittedName>
</protein>
<feature type="transmembrane region" description="Helical" evidence="6">
    <location>
        <begin position="762"/>
        <end position="784"/>
    </location>
</feature>
<feature type="transmembrane region" description="Helical" evidence="6">
    <location>
        <begin position="446"/>
        <end position="467"/>
    </location>
</feature>
<keyword evidence="5 6" id="KW-0472">Membrane</keyword>
<dbReference type="EMBL" id="DXBY01000304">
    <property type="protein sequence ID" value="HIZ37603.1"/>
    <property type="molecule type" value="Genomic_DNA"/>
</dbReference>
<evidence type="ECO:0000256" key="6">
    <source>
        <dbReference type="SAM" id="Phobius"/>
    </source>
</evidence>
<dbReference type="PANTHER" id="PTHR30287:SF2">
    <property type="entry name" value="BLL1001 PROTEIN"/>
    <property type="match status" value="1"/>
</dbReference>
<feature type="transmembrane region" description="Helical" evidence="6">
    <location>
        <begin position="719"/>
        <end position="742"/>
    </location>
</feature>
<evidence type="ECO:0000313" key="8">
    <source>
        <dbReference type="EMBL" id="HIZ37603.1"/>
    </source>
</evidence>
<evidence type="ECO:0000313" key="9">
    <source>
        <dbReference type="Proteomes" id="UP000824037"/>
    </source>
</evidence>
<evidence type="ECO:0000256" key="4">
    <source>
        <dbReference type="ARBA" id="ARBA00022989"/>
    </source>
</evidence>
<name>A0A9D2EH16_9MICO</name>
<reference evidence="8" key="2">
    <citation type="submission" date="2021-04" db="EMBL/GenBank/DDBJ databases">
        <authorList>
            <person name="Gilroy R."/>
        </authorList>
    </citation>
    <scope>NUCLEOTIDE SEQUENCE</scope>
    <source>
        <strain evidence="8">ChiGjej4B4-7305</strain>
    </source>
</reference>
<keyword evidence="3 6" id="KW-0812">Transmembrane</keyword>
<keyword evidence="4 6" id="KW-1133">Transmembrane helix</keyword>
<sequence>MSTPGLTARYVRSDLRTTKGVHLALTALLVLSAFLMATGAMVAERLVGSIDRLFAVAQPPDFLQMHRGDYDPAALESFAAEHPEIEAWLVEEMLDVDGAALSWQRSGTGASGDLSESVMDNLFVVQNEEFDFLLDETGAIAQPDPGQVYLPVAYQQRYHLQAGDQLVVQTQAEPLVLQIAGFVRDAQMASSMSSATRFLVAAQDFQALERAGGAASEQIVEYRLTDGAAAGDLQRAYEADPDLPKNGQAVTIGMIRLLNALGDGLVAAALVLGSLVLMIVAVINLRFVIRGTLEDEIRDIGALRAIGIDHRQISALYLGKYVALTAIACVLGGALAVLATAALTRGMQASYAAAPVGVFTVLTPVLALGVLAAGVLVLCRGVLRRVRKTSVVGALVDGSTLSDRQLARRARRGTARARRHRLAAYRGTRVNAFLARLDLRAQARQWALVPIVFFLLSVLMILPMSLLSTFESPRFGTSIGAPDADLLVNLQFSEEIEDTRAQVLAGLQADERVGNVRVLATELREVPGQEGWETLRVQVGDHAGTGQEYLHGQAPGTGEIALSALNAERYQLTTGDTLPLRHTGQVSTAVVSGIYQDVTSSGYTAKLPGEPSTGAAGYAIYADVTGNVDPAALAAEYTDRFPTASVIDGEEYLGQTMSFVTRAFGNVALLAVAFALVVAILISGLFLSLQVKRDRERMGVLSALGFSHREIIGQVRGKALAAIVLGTLAGVAFTAAAGQWLIGGAVAAAGLGISELQLSPNLPLAYGAYPLVLITAGYLVTVLLTARLRGDSPSTWLRR</sequence>
<evidence type="ECO:0000256" key="3">
    <source>
        <dbReference type="ARBA" id="ARBA00022692"/>
    </source>
</evidence>
<dbReference type="Proteomes" id="UP000824037">
    <property type="component" value="Unassembled WGS sequence"/>
</dbReference>
<evidence type="ECO:0000256" key="1">
    <source>
        <dbReference type="ARBA" id="ARBA00004651"/>
    </source>
</evidence>
<feature type="transmembrane region" description="Helical" evidence="6">
    <location>
        <begin position="265"/>
        <end position="289"/>
    </location>
</feature>
<comment type="caution">
    <text evidence="8">The sequence shown here is derived from an EMBL/GenBank/DDBJ whole genome shotgun (WGS) entry which is preliminary data.</text>
</comment>
<organism evidence="8 9">
    <name type="scientific">Candidatus Ruania gallistercoris</name>
    <dbReference type="NCBI Taxonomy" id="2838746"/>
    <lineage>
        <taxon>Bacteria</taxon>
        <taxon>Bacillati</taxon>
        <taxon>Actinomycetota</taxon>
        <taxon>Actinomycetes</taxon>
        <taxon>Micrococcales</taxon>
        <taxon>Ruaniaceae</taxon>
        <taxon>Ruania</taxon>
    </lineage>
</organism>
<feature type="domain" description="ABC3 transporter permease C-terminal" evidence="7">
    <location>
        <begin position="670"/>
        <end position="785"/>
    </location>
</feature>
<reference evidence="8" key="1">
    <citation type="journal article" date="2021" name="PeerJ">
        <title>Extensive microbial diversity within the chicken gut microbiome revealed by metagenomics and culture.</title>
        <authorList>
            <person name="Gilroy R."/>
            <person name="Ravi A."/>
            <person name="Getino M."/>
            <person name="Pursley I."/>
            <person name="Horton D.L."/>
            <person name="Alikhan N.F."/>
            <person name="Baker D."/>
            <person name="Gharbi K."/>
            <person name="Hall N."/>
            <person name="Watson M."/>
            <person name="Adriaenssens E.M."/>
            <person name="Foster-Nyarko E."/>
            <person name="Jarju S."/>
            <person name="Secka A."/>
            <person name="Antonio M."/>
            <person name="Oren A."/>
            <person name="Chaudhuri R.R."/>
            <person name="La Ragione R."/>
            <person name="Hildebrand F."/>
            <person name="Pallen M.J."/>
        </authorList>
    </citation>
    <scope>NUCLEOTIDE SEQUENCE</scope>
    <source>
        <strain evidence="8">ChiGjej4B4-7305</strain>
    </source>
</reference>
<dbReference type="InterPro" id="IPR003838">
    <property type="entry name" value="ABC3_permease_C"/>
</dbReference>
<dbReference type="InterPro" id="IPR038766">
    <property type="entry name" value="Membrane_comp_ABC_pdt"/>
</dbReference>
<keyword evidence="2" id="KW-1003">Cell membrane</keyword>
<feature type="transmembrane region" description="Helical" evidence="6">
    <location>
        <begin position="356"/>
        <end position="379"/>
    </location>
</feature>
<feature type="transmembrane region" description="Helical" evidence="6">
    <location>
        <begin position="21"/>
        <end position="43"/>
    </location>
</feature>
<feature type="transmembrane region" description="Helical" evidence="6">
    <location>
        <begin position="321"/>
        <end position="344"/>
    </location>
</feature>
<feature type="transmembrane region" description="Helical" evidence="6">
    <location>
        <begin position="667"/>
        <end position="689"/>
    </location>
</feature>
<accession>A0A9D2EH16</accession>
<evidence type="ECO:0000256" key="5">
    <source>
        <dbReference type="ARBA" id="ARBA00023136"/>
    </source>
</evidence>
<dbReference type="GO" id="GO:0005886">
    <property type="term" value="C:plasma membrane"/>
    <property type="evidence" value="ECO:0007669"/>
    <property type="project" value="UniProtKB-SubCell"/>
</dbReference>
<dbReference type="AlphaFoldDB" id="A0A9D2EH16"/>
<proteinExistence type="predicted"/>
<evidence type="ECO:0000259" key="7">
    <source>
        <dbReference type="Pfam" id="PF02687"/>
    </source>
</evidence>